<keyword evidence="1" id="KW-0479">Metal-binding</keyword>
<dbReference type="RefSeq" id="WP_058594277.1">
    <property type="nucleotide sequence ID" value="NZ_LDRK01000062.1"/>
</dbReference>
<proteinExistence type="predicted"/>
<accession>A0A147EMP7</accession>
<keyword evidence="1" id="KW-0862">Zinc</keyword>
<evidence type="ECO:0000256" key="2">
    <source>
        <dbReference type="SAM" id="Phobius"/>
    </source>
</evidence>
<dbReference type="GO" id="GO:0046872">
    <property type="term" value="F:metal ion binding"/>
    <property type="evidence" value="ECO:0007669"/>
    <property type="project" value="UniProtKB-KW"/>
</dbReference>
<dbReference type="PATRIC" id="fig|1079994.3.peg.2171"/>
<dbReference type="GO" id="GO:0006284">
    <property type="term" value="P:base-excision repair"/>
    <property type="evidence" value="ECO:0007669"/>
    <property type="project" value="InterPro"/>
</dbReference>
<dbReference type="EMBL" id="LDRK01000062">
    <property type="protein sequence ID" value="KTR85399.1"/>
    <property type="molecule type" value="Genomic_DNA"/>
</dbReference>
<comment type="caution">
    <text evidence="3">The sequence shown here is derived from an EMBL/GenBank/DDBJ whole genome shotgun (WGS) entry which is preliminary data.</text>
</comment>
<reference evidence="3 4" key="1">
    <citation type="journal article" date="2016" name="Front. Microbiol.">
        <title>Genomic Resource of Rice Seed Associated Bacteria.</title>
        <authorList>
            <person name="Midha S."/>
            <person name="Bansal K."/>
            <person name="Sharma S."/>
            <person name="Kumar N."/>
            <person name="Patil P.P."/>
            <person name="Chaudhry V."/>
            <person name="Patil P.B."/>
        </authorList>
    </citation>
    <scope>NUCLEOTIDE SEQUENCE [LARGE SCALE GENOMIC DNA]</scope>
    <source>
        <strain evidence="3 4">NS354</strain>
    </source>
</reference>
<gene>
    <name evidence="3" type="ORF">NS354_09540</name>
</gene>
<dbReference type="AlphaFoldDB" id="A0A147EMP7"/>
<keyword evidence="4" id="KW-1185">Reference proteome</keyword>
<evidence type="ECO:0000256" key="1">
    <source>
        <dbReference type="PIRSR" id="PIRSR605019-1"/>
    </source>
</evidence>
<dbReference type="GO" id="GO:0008725">
    <property type="term" value="F:DNA-3-methyladenine glycosylase activity"/>
    <property type="evidence" value="ECO:0007669"/>
    <property type="project" value="InterPro"/>
</dbReference>
<keyword evidence="2" id="KW-0472">Membrane</keyword>
<feature type="binding site" evidence="1">
    <location>
        <position position="180"/>
    </location>
    <ligand>
        <name>Zn(2+)</name>
        <dbReference type="ChEBI" id="CHEBI:29105"/>
    </ligand>
</feature>
<dbReference type="InterPro" id="IPR052891">
    <property type="entry name" value="DNA-3mA_glycosylase"/>
</dbReference>
<evidence type="ECO:0000313" key="4">
    <source>
        <dbReference type="Proteomes" id="UP000070810"/>
    </source>
</evidence>
<dbReference type="PANTHER" id="PTHR30037">
    <property type="entry name" value="DNA-3-METHYLADENINE GLYCOSYLASE 1"/>
    <property type="match status" value="1"/>
</dbReference>
<dbReference type="Proteomes" id="UP000070810">
    <property type="component" value="Unassembled WGS sequence"/>
</dbReference>
<keyword evidence="2" id="KW-1133">Transmembrane helix</keyword>
<dbReference type="InterPro" id="IPR011257">
    <property type="entry name" value="DNA_glycosylase"/>
</dbReference>
<dbReference type="OrthoDB" id="9807664at2"/>
<keyword evidence="2" id="KW-0812">Transmembrane</keyword>
<organism evidence="3 4">
    <name type="scientific">Leucobacter chromiiresistens</name>
    <dbReference type="NCBI Taxonomy" id="1079994"/>
    <lineage>
        <taxon>Bacteria</taxon>
        <taxon>Bacillati</taxon>
        <taxon>Actinomycetota</taxon>
        <taxon>Actinomycetes</taxon>
        <taxon>Micrococcales</taxon>
        <taxon>Microbacteriaceae</taxon>
        <taxon>Leucobacter</taxon>
    </lineage>
</organism>
<dbReference type="InterPro" id="IPR005019">
    <property type="entry name" value="Adenine_glyco"/>
</dbReference>
<dbReference type="Pfam" id="PF03352">
    <property type="entry name" value="Adenine_glyco"/>
    <property type="match status" value="1"/>
</dbReference>
<protein>
    <submittedName>
        <fullName evidence="3">3-methyladenine DNA glycosylase</fullName>
    </submittedName>
</protein>
<name>A0A147EMP7_9MICO</name>
<dbReference type="SUPFAM" id="SSF48150">
    <property type="entry name" value="DNA-glycosylase"/>
    <property type="match status" value="1"/>
</dbReference>
<dbReference type="Gene3D" id="1.10.340.30">
    <property type="entry name" value="Hypothetical protein, domain 2"/>
    <property type="match status" value="1"/>
</dbReference>
<feature type="transmembrane region" description="Helical" evidence="2">
    <location>
        <begin position="158"/>
        <end position="177"/>
    </location>
</feature>
<sequence length="212" mass="23331">MAEDAETPMRAGWAAQHPLLTEYYDTEWGMPVFDDDGVFERLSLEAFQSGLSWLTILRRRDAFREAFDGFSIERVACFGDAEVEHLLHDEGIIRNRKKIVATIANAQAALRLRDSGGGLAELVWSFRPERSPAPASDDDVPATSDESRALAQELKRRGFAFVGPTTVFALMTAIGIVDTHLVTSHRRACSGLWTHEGARTDAALPFADAVPG</sequence>
<evidence type="ECO:0000313" key="3">
    <source>
        <dbReference type="EMBL" id="KTR85399.1"/>
    </source>
</evidence>
<dbReference type="PANTHER" id="PTHR30037:SF4">
    <property type="entry name" value="DNA-3-METHYLADENINE GLYCOSYLASE I"/>
    <property type="match status" value="1"/>
</dbReference>